<dbReference type="PROSITE" id="PS51380">
    <property type="entry name" value="EXS"/>
    <property type="match status" value="1"/>
</dbReference>
<dbReference type="GO" id="GO:0005886">
    <property type="term" value="C:plasma membrane"/>
    <property type="evidence" value="ECO:0007669"/>
    <property type="project" value="TreeGrafter"/>
</dbReference>
<evidence type="ECO:0000313" key="12">
    <source>
        <dbReference type="Proteomes" id="UP000007797"/>
    </source>
</evidence>
<feature type="region of interest" description="Disordered" evidence="7">
    <location>
        <begin position="84"/>
        <end position="105"/>
    </location>
</feature>
<dbReference type="RefSeq" id="XP_004351275.1">
    <property type="nucleotide sequence ID" value="XM_004351223.1"/>
</dbReference>
<keyword evidence="3 8" id="KW-0812">Transmembrane</keyword>
<accession>F4QAY7</accession>
<evidence type="ECO:0000256" key="5">
    <source>
        <dbReference type="ARBA" id="ARBA00023136"/>
    </source>
</evidence>
<dbReference type="Pfam" id="PF03124">
    <property type="entry name" value="EXS"/>
    <property type="match status" value="1"/>
</dbReference>
<keyword evidence="6" id="KW-0175">Coiled coil</keyword>
<evidence type="ECO:0000256" key="3">
    <source>
        <dbReference type="ARBA" id="ARBA00022692"/>
    </source>
</evidence>
<dbReference type="GO" id="GO:0016036">
    <property type="term" value="P:cellular response to phosphate starvation"/>
    <property type="evidence" value="ECO:0007669"/>
    <property type="project" value="TreeGrafter"/>
</dbReference>
<feature type="transmembrane region" description="Helical" evidence="8">
    <location>
        <begin position="369"/>
        <end position="391"/>
    </location>
</feature>
<dbReference type="PROSITE" id="PS51382">
    <property type="entry name" value="SPX"/>
    <property type="match status" value="1"/>
</dbReference>
<organism evidence="11 12">
    <name type="scientific">Cavenderia fasciculata</name>
    <name type="common">Slime mold</name>
    <name type="synonym">Dictyostelium fasciculatum</name>
    <dbReference type="NCBI Taxonomy" id="261658"/>
    <lineage>
        <taxon>Eukaryota</taxon>
        <taxon>Amoebozoa</taxon>
        <taxon>Evosea</taxon>
        <taxon>Eumycetozoa</taxon>
        <taxon>Dictyostelia</taxon>
        <taxon>Acytosteliales</taxon>
        <taxon>Cavenderiaceae</taxon>
        <taxon>Cavenderia</taxon>
    </lineage>
</organism>
<dbReference type="OMA" id="SAMNIMA"/>
<name>F4QAY7_CACFS</name>
<evidence type="ECO:0000313" key="11">
    <source>
        <dbReference type="EMBL" id="EGG14759.1"/>
    </source>
</evidence>
<feature type="domain" description="SPX" evidence="10">
    <location>
        <begin position="1"/>
        <end position="264"/>
    </location>
</feature>
<gene>
    <name evidence="11" type="ORF">DFA_10632</name>
</gene>
<evidence type="ECO:0000259" key="10">
    <source>
        <dbReference type="PROSITE" id="PS51382"/>
    </source>
</evidence>
<evidence type="ECO:0000256" key="4">
    <source>
        <dbReference type="ARBA" id="ARBA00022989"/>
    </source>
</evidence>
<feature type="transmembrane region" description="Helical" evidence="8">
    <location>
        <begin position="333"/>
        <end position="354"/>
    </location>
</feature>
<feature type="transmembrane region" description="Helical" evidence="8">
    <location>
        <begin position="412"/>
        <end position="436"/>
    </location>
</feature>
<keyword evidence="12" id="KW-1185">Reference proteome</keyword>
<evidence type="ECO:0000256" key="1">
    <source>
        <dbReference type="ARBA" id="ARBA00004141"/>
    </source>
</evidence>
<feature type="region of interest" description="Disordered" evidence="7">
    <location>
        <begin position="42"/>
        <end position="67"/>
    </location>
</feature>
<dbReference type="PANTHER" id="PTHR10783">
    <property type="entry name" value="XENOTROPIC AND POLYTROPIC RETROVIRUS RECEPTOR 1-RELATED"/>
    <property type="match status" value="1"/>
</dbReference>
<dbReference type="Proteomes" id="UP000007797">
    <property type="component" value="Unassembled WGS sequence"/>
</dbReference>
<feature type="domain" description="EXS" evidence="9">
    <location>
        <begin position="539"/>
        <end position="696"/>
    </location>
</feature>
<evidence type="ECO:0000256" key="7">
    <source>
        <dbReference type="SAM" id="MobiDB-lite"/>
    </source>
</evidence>
<dbReference type="GO" id="GO:0000822">
    <property type="term" value="F:inositol hexakisphosphate binding"/>
    <property type="evidence" value="ECO:0007669"/>
    <property type="project" value="TreeGrafter"/>
</dbReference>
<feature type="coiled-coil region" evidence="6">
    <location>
        <begin position="158"/>
        <end position="189"/>
    </location>
</feature>
<reference evidence="12" key="1">
    <citation type="journal article" date="2011" name="Genome Res.">
        <title>Phylogeny-wide analysis of social amoeba genomes highlights ancient origins for complex intercellular communication.</title>
        <authorList>
            <person name="Heidel A.J."/>
            <person name="Lawal H.M."/>
            <person name="Felder M."/>
            <person name="Schilde C."/>
            <person name="Helps N.R."/>
            <person name="Tunggal B."/>
            <person name="Rivero F."/>
            <person name="John U."/>
            <person name="Schleicher M."/>
            <person name="Eichinger L."/>
            <person name="Platzer M."/>
            <person name="Noegel A.A."/>
            <person name="Schaap P."/>
            <person name="Gloeckner G."/>
        </authorList>
    </citation>
    <scope>NUCLEOTIDE SEQUENCE [LARGE SCALE GENOMIC DNA]</scope>
    <source>
        <strain evidence="12">SH3</strain>
    </source>
</reference>
<dbReference type="GO" id="GO:0005794">
    <property type="term" value="C:Golgi apparatus"/>
    <property type="evidence" value="ECO:0007669"/>
    <property type="project" value="TreeGrafter"/>
</dbReference>
<feature type="transmembrane region" description="Helical" evidence="8">
    <location>
        <begin position="649"/>
        <end position="669"/>
    </location>
</feature>
<dbReference type="EMBL" id="GL883027">
    <property type="protein sequence ID" value="EGG14759.1"/>
    <property type="molecule type" value="Genomic_DNA"/>
</dbReference>
<dbReference type="KEGG" id="dfa:DFA_10632"/>
<evidence type="ECO:0000256" key="2">
    <source>
        <dbReference type="ARBA" id="ARBA00009665"/>
    </source>
</evidence>
<evidence type="ECO:0000259" key="9">
    <source>
        <dbReference type="PROSITE" id="PS51380"/>
    </source>
</evidence>
<proteinExistence type="inferred from homology"/>
<dbReference type="GO" id="GO:0006817">
    <property type="term" value="P:phosphate ion transport"/>
    <property type="evidence" value="ECO:0007669"/>
    <property type="project" value="TreeGrafter"/>
</dbReference>
<sequence>MKFGKYLENNQVPEWKDKYVSYKQLRKNIKRFKSEIESIIKSNNNDSSSNHKLENEQDNNNNNNISGQLKRTYSSIILNKSNLFNPLPSTTPSSPIPRQQQQQQLPNPVDLQLLLINQKQMQSHNDSSLYNQYQSNQFTKTTLTRLQEIQEEFIQLCIGEAEKNSKSEKEELMNQMEETEETLESQTISIQMDQLGVEDDETELEDGANNNNNNNIDSSKIILEYYKFLNLLKNYKIFNYTGFIKILKKAEKNLELNLNDRILTRLNQYEFKSSKLIDKFSNLLEKIYSQLFTNNKIRDARKQMRNRHPNSNANVTTNIVVNRPTIGTSNRSSFFSGICVGWTSAILILIYYILYTGEYEDFVRFSTVYNLYSTLGLLILWCFMFGVDLYIWTKSHVHYSFIFEVSKTKLNFAKVFQSVTVMAVLWITSIGFYMWLSLSQDGDVFFPFPFFPPAEYLPLALLGIYLIMLLFPGNFFQLNLRKWFLKTCLTVIIAPLKPVKFSHFFMGDQLSSLVLVLVQFSQFICFYTTDVYHSPTDAICSKRARYINPFISAAPATWRFLQCLRRYRDSNGDFVHLRNALKYFISIIVVFNSTMDSFYSTSWTSPWRIIWLVSAVCNSCYSYWWDLFMDWSIIQIRNGSVQLRKKRMYSPDFVYYIAVVSNFGFRMTWTMTKSLPQLATFLPSYKLVVVIGISYS</sequence>
<comment type="similarity">
    <text evidence="2">Belongs to the SYG1 (TC 2.A.94) family.</text>
</comment>
<evidence type="ECO:0000256" key="6">
    <source>
        <dbReference type="SAM" id="Coils"/>
    </source>
</evidence>
<keyword evidence="5 8" id="KW-0472">Membrane</keyword>
<dbReference type="CDD" id="cd14447">
    <property type="entry name" value="SPX"/>
    <property type="match status" value="1"/>
</dbReference>
<dbReference type="GeneID" id="14866742"/>
<dbReference type="InterPro" id="IPR004331">
    <property type="entry name" value="SPX_dom"/>
</dbReference>
<protein>
    <submittedName>
        <fullName evidence="11">SPX domain-containing protein</fullName>
    </submittedName>
</protein>
<dbReference type="OrthoDB" id="9970435at2759"/>
<keyword evidence="4 8" id="KW-1133">Transmembrane helix</keyword>
<dbReference type="InterPro" id="IPR004342">
    <property type="entry name" value="EXS_C"/>
</dbReference>
<dbReference type="AlphaFoldDB" id="F4QAY7"/>
<dbReference type="PANTHER" id="PTHR10783:SF103">
    <property type="entry name" value="SOLUTE CARRIER FAMILY 53 MEMBER 1"/>
    <property type="match status" value="1"/>
</dbReference>
<comment type="subcellular location">
    <subcellularLocation>
        <location evidence="1">Membrane</location>
        <topology evidence="1">Multi-pass membrane protein</topology>
    </subcellularLocation>
</comment>
<evidence type="ECO:0000256" key="8">
    <source>
        <dbReference type="SAM" id="Phobius"/>
    </source>
</evidence>
<dbReference type="Pfam" id="PF03105">
    <property type="entry name" value="SPX"/>
    <property type="match status" value="1"/>
</dbReference>
<feature type="transmembrane region" description="Helical" evidence="8">
    <location>
        <begin position="456"/>
        <end position="476"/>
    </location>
</feature>
<feature type="transmembrane region" description="Helical" evidence="8">
    <location>
        <begin position="609"/>
        <end position="628"/>
    </location>
</feature>